<dbReference type="AlphaFoldDB" id="A0AAJ5BD56"/>
<dbReference type="Proteomes" id="UP000183496">
    <property type="component" value="Unassembled WGS sequence"/>
</dbReference>
<dbReference type="EMBL" id="FOFY01000003">
    <property type="protein sequence ID" value="SEQ41532.1"/>
    <property type="molecule type" value="Genomic_DNA"/>
</dbReference>
<gene>
    <name evidence="1" type="ORF">SAMN04488089_10380</name>
</gene>
<dbReference type="RefSeq" id="WP_041889677.1">
    <property type="nucleotide sequence ID" value="NZ_CP010817.1"/>
</dbReference>
<reference evidence="1 2" key="1">
    <citation type="submission" date="2016-10" db="EMBL/GenBank/DDBJ databases">
        <authorList>
            <person name="Varghese N."/>
            <person name="Submissions S."/>
        </authorList>
    </citation>
    <scope>NUCLEOTIDE SEQUENCE [LARGE SCALE GENOMIC DNA]</scope>
    <source>
        <strain evidence="2">DSM 19823 / KCTC 23066 / CCTCC M 208030 / D25</strain>
    </source>
</reference>
<comment type="caution">
    <text evidence="1">The sequence shown here is derived from an EMBL/GenBank/DDBJ whole genome shotgun (WGS) entry which is preliminary data.</text>
</comment>
<accession>A0AAJ5BD56</accession>
<evidence type="ECO:0000313" key="1">
    <source>
        <dbReference type="EMBL" id="SEQ41532.1"/>
    </source>
</evidence>
<evidence type="ECO:0000313" key="2">
    <source>
        <dbReference type="Proteomes" id="UP000183496"/>
    </source>
</evidence>
<sequence length="273" mass="31861">MRGLLKIVLAVVLTTTTMTVYGQKKKRNAKQYNSVEVYRGNDVIQDLLKTGRDTVFTRHYLSSFLVDSTRLWKEEVTYTGEKLDDNKYKMSAQSMLKEKNSKELKLNTESEKIYHQNKSDAVYILNRRYLLDGLVEEIVHQNKQYTVKCIDKVGNVLNETGCLRYSQTPFPVEKIEKLQRNLQKTITNLISNSKGKLPRYMVLAIEADYESQRWNLALDFPKEYKLGSDMHTSLVAAIAHVLNNEKLEEYHFDKDINGNYYNRTMFIPLSFSR</sequence>
<proteinExistence type="predicted"/>
<dbReference type="KEGG" id="mpw:MPR_0939"/>
<name>A0AAJ5BD56_MYRPR</name>
<organism evidence="1 2">
    <name type="scientific">Myroides profundi</name>
    <dbReference type="NCBI Taxonomy" id="480520"/>
    <lineage>
        <taxon>Bacteria</taxon>
        <taxon>Pseudomonadati</taxon>
        <taxon>Bacteroidota</taxon>
        <taxon>Flavobacteriia</taxon>
        <taxon>Flavobacteriales</taxon>
        <taxon>Flavobacteriaceae</taxon>
        <taxon>Myroides</taxon>
    </lineage>
</organism>
<keyword evidence="2" id="KW-1185">Reference proteome</keyword>
<protein>
    <submittedName>
        <fullName evidence="1">Uncharacterized protein</fullName>
    </submittedName>
</protein>